<feature type="transmembrane region" description="Helical" evidence="7">
    <location>
        <begin position="204"/>
        <end position="223"/>
    </location>
</feature>
<evidence type="ECO:0000256" key="4">
    <source>
        <dbReference type="ARBA" id="ARBA00022692"/>
    </source>
</evidence>
<dbReference type="PANTHER" id="PTHR43163:SF6">
    <property type="entry name" value="DIPEPTIDE TRANSPORT SYSTEM PERMEASE PROTEIN DPPB-RELATED"/>
    <property type="match status" value="1"/>
</dbReference>
<sequence length="336" mass="36688">MKAVRILERVLTALPMSILMLLLVFAFVRLLPGDPVDIMMGQAGNVSQAEIDALRRELHLDRPLAEQLSIFVRGLLRGDLGYSFREQRPVAAIIGEAFPATVELALAGLTFALLVGLPIGVISAVKRNSWFDRLAMGFSFLGISMPAFWLGIMAMMLFSVHLGWTPVQGRLSAGLVPPDLTGFYVLDALLTRDWALLKDALRHLVLPAVTLGAELTAIIARVTRSSMLEALHMDYVTAARSRGVPEWQVVLRHALRNALIPTVTVTGLQLGVLLGGNMIVETVFGWPGLGRLVVGAIFARDYALVQGAVMLYALTFLLANLLVDILYTQLNPKLEL</sequence>
<evidence type="ECO:0000256" key="3">
    <source>
        <dbReference type="ARBA" id="ARBA00022475"/>
    </source>
</evidence>
<organism evidence="9 10">
    <name type="scientific">Symbiobacterium thermophilum</name>
    <dbReference type="NCBI Taxonomy" id="2734"/>
    <lineage>
        <taxon>Bacteria</taxon>
        <taxon>Bacillati</taxon>
        <taxon>Bacillota</taxon>
        <taxon>Clostridia</taxon>
        <taxon>Eubacteriales</taxon>
        <taxon>Symbiobacteriaceae</taxon>
        <taxon>Symbiobacterium</taxon>
    </lineage>
</organism>
<comment type="similarity">
    <text evidence="7">Belongs to the binding-protein-dependent transport system permease family.</text>
</comment>
<comment type="subcellular location">
    <subcellularLocation>
        <location evidence="1 7">Cell membrane</location>
        <topology evidence="1 7">Multi-pass membrane protein</topology>
    </subcellularLocation>
</comment>
<dbReference type="PANTHER" id="PTHR43163">
    <property type="entry name" value="DIPEPTIDE TRANSPORT SYSTEM PERMEASE PROTEIN DPPB-RELATED"/>
    <property type="match status" value="1"/>
</dbReference>
<accession>A0A953I5X8</accession>
<feature type="transmembrane region" description="Helical" evidence="7">
    <location>
        <begin position="104"/>
        <end position="125"/>
    </location>
</feature>
<comment type="caution">
    <text evidence="9">The sequence shown here is derived from an EMBL/GenBank/DDBJ whole genome shotgun (WGS) entry which is preliminary data.</text>
</comment>
<gene>
    <name evidence="9" type="ORF">CWE10_02395</name>
</gene>
<evidence type="ECO:0000256" key="7">
    <source>
        <dbReference type="RuleBase" id="RU363032"/>
    </source>
</evidence>
<dbReference type="RefSeq" id="WP_273377738.1">
    <property type="nucleotide sequence ID" value="NZ_PIUK01000011.1"/>
</dbReference>
<dbReference type="AlphaFoldDB" id="A0A953I5X8"/>
<reference evidence="9" key="1">
    <citation type="submission" date="2017-11" db="EMBL/GenBank/DDBJ databases">
        <title>Three new genomes from thermophilic consortium.</title>
        <authorList>
            <person name="Quaggio R."/>
            <person name="Amgarten D."/>
            <person name="Setubal J.C."/>
        </authorList>
    </citation>
    <scope>NUCLEOTIDE SEQUENCE</scope>
    <source>
        <strain evidence="9">ZCTH01-B2</strain>
    </source>
</reference>
<keyword evidence="2 7" id="KW-0813">Transport</keyword>
<keyword evidence="5 7" id="KW-1133">Transmembrane helix</keyword>
<protein>
    <submittedName>
        <fullName evidence="9">Peptide ABC transporter permease</fullName>
    </submittedName>
</protein>
<evidence type="ECO:0000256" key="2">
    <source>
        <dbReference type="ARBA" id="ARBA00022448"/>
    </source>
</evidence>
<feature type="transmembrane region" description="Helical" evidence="7">
    <location>
        <begin position="137"/>
        <end position="158"/>
    </location>
</feature>
<dbReference type="InterPro" id="IPR000515">
    <property type="entry name" value="MetI-like"/>
</dbReference>
<feature type="transmembrane region" description="Helical" evidence="7">
    <location>
        <begin position="12"/>
        <end position="31"/>
    </location>
</feature>
<dbReference type="EMBL" id="PIUK01000011">
    <property type="protein sequence ID" value="MBY6275053.1"/>
    <property type="molecule type" value="Genomic_DNA"/>
</dbReference>
<keyword evidence="6 7" id="KW-0472">Membrane</keyword>
<dbReference type="Pfam" id="PF00528">
    <property type="entry name" value="BPD_transp_1"/>
    <property type="match status" value="1"/>
</dbReference>
<dbReference type="InterPro" id="IPR035906">
    <property type="entry name" value="MetI-like_sf"/>
</dbReference>
<evidence type="ECO:0000256" key="5">
    <source>
        <dbReference type="ARBA" id="ARBA00022989"/>
    </source>
</evidence>
<dbReference type="Proteomes" id="UP000732377">
    <property type="component" value="Unassembled WGS sequence"/>
</dbReference>
<dbReference type="CDD" id="cd06261">
    <property type="entry name" value="TM_PBP2"/>
    <property type="match status" value="1"/>
</dbReference>
<dbReference type="InterPro" id="IPR045621">
    <property type="entry name" value="BPD_transp_1_N"/>
</dbReference>
<dbReference type="PROSITE" id="PS50928">
    <property type="entry name" value="ABC_TM1"/>
    <property type="match status" value="1"/>
</dbReference>
<keyword evidence="4 7" id="KW-0812">Transmembrane</keyword>
<feature type="transmembrane region" description="Helical" evidence="7">
    <location>
        <begin position="258"/>
        <end position="284"/>
    </location>
</feature>
<keyword evidence="3" id="KW-1003">Cell membrane</keyword>
<evidence type="ECO:0000259" key="8">
    <source>
        <dbReference type="PROSITE" id="PS50928"/>
    </source>
</evidence>
<dbReference type="Gene3D" id="1.10.3720.10">
    <property type="entry name" value="MetI-like"/>
    <property type="match status" value="1"/>
</dbReference>
<feature type="transmembrane region" description="Helical" evidence="7">
    <location>
        <begin position="304"/>
        <end position="327"/>
    </location>
</feature>
<evidence type="ECO:0000313" key="9">
    <source>
        <dbReference type="EMBL" id="MBY6275053.1"/>
    </source>
</evidence>
<name>A0A953I5X8_SYMTR</name>
<evidence type="ECO:0000313" key="10">
    <source>
        <dbReference type="Proteomes" id="UP000732377"/>
    </source>
</evidence>
<dbReference type="GO" id="GO:0055085">
    <property type="term" value="P:transmembrane transport"/>
    <property type="evidence" value="ECO:0007669"/>
    <property type="project" value="InterPro"/>
</dbReference>
<dbReference type="GO" id="GO:0005886">
    <property type="term" value="C:plasma membrane"/>
    <property type="evidence" value="ECO:0007669"/>
    <property type="project" value="UniProtKB-SubCell"/>
</dbReference>
<dbReference type="Pfam" id="PF19300">
    <property type="entry name" value="BPD_transp_1_N"/>
    <property type="match status" value="1"/>
</dbReference>
<evidence type="ECO:0000256" key="1">
    <source>
        <dbReference type="ARBA" id="ARBA00004651"/>
    </source>
</evidence>
<feature type="domain" description="ABC transmembrane type-1" evidence="8">
    <location>
        <begin position="98"/>
        <end position="327"/>
    </location>
</feature>
<proteinExistence type="inferred from homology"/>
<evidence type="ECO:0000256" key="6">
    <source>
        <dbReference type="ARBA" id="ARBA00023136"/>
    </source>
</evidence>
<dbReference type="SUPFAM" id="SSF161098">
    <property type="entry name" value="MetI-like"/>
    <property type="match status" value="1"/>
</dbReference>